<comment type="caution">
    <text evidence="1">The sequence shown here is derived from an EMBL/GenBank/DDBJ whole genome shotgun (WGS) entry which is preliminary data.</text>
</comment>
<organism evidence="1 2">
    <name type="scientific">Klebsiella michiganensis</name>
    <dbReference type="NCBI Taxonomy" id="1134687"/>
    <lineage>
        <taxon>Bacteria</taxon>
        <taxon>Pseudomonadati</taxon>
        <taxon>Pseudomonadota</taxon>
        <taxon>Gammaproteobacteria</taxon>
        <taxon>Enterobacterales</taxon>
        <taxon>Enterobacteriaceae</taxon>
        <taxon>Klebsiella/Raoultella group</taxon>
        <taxon>Klebsiella</taxon>
    </lineage>
</organism>
<dbReference type="Proteomes" id="UP000234667">
    <property type="component" value="Unassembled WGS sequence"/>
</dbReference>
<reference evidence="1 2" key="1">
    <citation type="submission" date="2017-11" db="EMBL/GenBank/DDBJ databases">
        <authorList>
            <person name="Han C.G."/>
        </authorList>
    </citation>
    <scope>NUCLEOTIDE SEQUENCE [LARGE SCALE GENOMIC DNA]</scope>
    <source>
        <strain evidence="1 2">A10</strain>
    </source>
</reference>
<feature type="non-terminal residue" evidence="1">
    <location>
        <position position="1"/>
    </location>
</feature>
<accession>A0A2J5NG90</accession>
<dbReference type="AlphaFoldDB" id="A0A2J5NG90"/>
<proteinExistence type="predicted"/>
<protein>
    <submittedName>
        <fullName evidence="1">XRE family transcriptional regulator</fullName>
    </submittedName>
</protein>
<reference evidence="1 2" key="2">
    <citation type="submission" date="2018-01" db="EMBL/GenBank/DDBJ databases">
        <title>Genomic study of Klebsiella pneumoniae.</title>
        <authorList>
            <person name="Yang Y."/>
            <person name="Bicalho R."/>
        </authorList>
    </citation>
    <scope>NUCLEOTIDE SEQUENCE [LARGE SCALE GENOMIC DNA]</scope>
    <source>
        <strain evidence="1 2">A10</strain>
    </source>
</reference>
<dbReference type="EMBL" id="PIDR01002284">
    <property type="protein sequence ID" value="PLO52542.1"/>
    <property type="molecule type" value="Genomic_DNA"/>
</dbReference>
<gene>
    <name evidence="1" type="ORF">CWN49_37150</name>
</gene>
<sequence length="46" mass="5510">AYELIMPSDERGMIEYDHQAFEKLPQEEKNKITAFIDFIFSQNRES</sequence>
<evidence type="ECO:0000313" key="1">
    <source>
        <dbReference type="EMBL" id="PLO52542.1"/>
    </source>
</evidence>
<evidence type="ECO:0000313" key="2">
    <source>
        <dbReference type="Proteomes" id="UP000234667"/>
    </source>
</evidence>
<name>A0A2J5NG90_9ENTR</name>